<name>A0A077ZSU9_STYLE</name>
<keyword evidence="1" id="KW-0175">Coiled coil</keyword>
<feature type="coiled-coil region" evidence="1">
    <location>
        <begin position="76"/>
        <end position="227"/>
    </location>
</feature>
<dbReference type="InParanoid" id="A0A077ZSU9"/>
<organism evidence="2 3">
    <name type="scientific">Stylonychia lemnae</name>
    <name type="common">Ciliate</name>
    <dbReference type="NCBI Taxonomy" id="5949"/>
    <lineage>
        <taxon>Eukaryota</taxon>
        <taxon>Sar</taxon>
        <taxon>Alveolata</taxon>
        <taxon>Ciliophora</taxon>
        <taxon>Intramacronucleata</taxon>
        <taxon>Spirotrichea</taxon>
        <taxon>Stichotrichia</taxon>
        <taxon>Sporadotrichida</taxon>
        <taxon>Oxytrichidae</taxon>
        <taxon>Stylonychinae</taxon>
        <taxon>Stylonychia</taxon>
    </lineage>
</organism>
<evidence type="ECO:0000313" key="2">
    <source>
        <dbReference type="EMBL" id="CDW72958.1"/>
    </source>
</evidence>
<dbReference type="AlphaFoldDB" id="A0A077ZSU9"/>
<dbReference type="Proteomes" id="UP000039865">
    <property type="component" value="Unassembled WGS sequence"/>
</dbReference>
<proteinExistence type="predicted"/>
<evidence type="ECO:0000256" key="1">
    <source>
        <dbReference type="SAM" id="Coils"/>
    </source>
</evidence>
<evidence type="ECO:0000313" key="3">
    <source>
        <dbReference type="Proteomes" id="UP000039865"/>
    </source>
</evidence>
<accession>A0A077ZSU9</accession>
<sequence>MDQTQFRKTFLTLGGEDAFSDDQSEVDQHNRNLSPQNLQVGDAILHHYQIEGPNHKYSTISQNLLKTLEEHTQENIQHISSYNSKLNENIEGLEEKLALVIKKQQQEFLQGYRVWMGKKEEEIKELIDQLNQKLQEKDKRDLKIEALIIQLKQEEEKRLDLEIHKERIKKRAKDLKQVCQKLQADNTSYKEKAYEDIRKIKVLERDNEQLRNQVRKLKDELDQHKNKQSVDQILDLSIKLQSETLNDIQQNFNNINNISNISIMDQTSISNDGNMTRFNNFLNDIFSSNVKKSIIKQELFGYFQTVDQTYRNVIIKQQKEIKQLKQRGLGKILNKSNSKQSLSYKFTPMTLDQPQFQIIKEEDGALKLSSLKTPKLSKGDSESASEFLSKIVSSTQRKSSLNNSSIDYLNPNLNSNTNTLGGGNNINSSSLGNNLRLPIYQVTDKKSPDMSVAEILRFKEYKVNPNSIKKLNISSDTLQSRNHSPRSNLLLPSISTLSKIDEKRTDGISSGLSINPEKKYIGARGLSSVNSNYGLSTKSSSKLKINYTIDNRKRLNDLMRE</sequence>
<protein>
    <submittedName>
        <fullName evidence="2">Uncharacterized protein</fullName>
    </submittedName>
</protein>
<dbReference type="EMBL" id="CCKQ01001857">
    <property type="protein sequence ID" value="CDW72958.1"/>
    <property type="molecule type" value="Genomic_DNA"/>
</dbReference>
<gene>
    <name evidence="2" type="primary">Contig11785.g12601</name>
    <name evidence="2" type="ORF">STYLEM_1926</name>
</gene>
<reference evidence="2 3" key="1">
    <citation type="submission" date="2014-06" db="EMBL/GenBank/DDBJ databases">
        <authorList>
            <person name="Swart Estienne"/>
        </authorList>
    </citation>
    <scope>NUCLEOTIDE SEQUENCE [LARGE SCALE GENOMIC DNA]</scope>
    <source>
        <strain evidence="2 3">130c</strain>
    </source>
</reference>
<keyword evidence="3" id="KW-1185">Reference proteome</keyword>